<dbReference type="PROSITE" id="PS50228">
    <property type="entry name" value="SUEL_LECTIN"/>
    <property type="match status" value="1"/>
</dbReference>
<name>A0AAV5SXZ1_9BILA</name>
<feature type="domain" description="SUEL-type lectin" evidence="1">
    <location>
        <begin position="10"/>
        <end position="89"/>
    </location>
</feature>
<evidence type="ECO:0000313" key="2">
    <source>
        <dbReference type="EMBL" id="GMS86858.1"/>
    </source>
</evidence>
<evidence type="ECO:0000313" key="3">
    <source>
        <dbReference type="Proteomes" id="UP001432027"/>
    </source>
</evidence>
<comment type="caution">
    <text evidence="2">The sequence shown here is derived from an EMBL/GenBank/DDBJ whole genome shotgun (WGS) entry which is preliminary data.</text>
</comment>
<sequence>AQKYHCDGPLQTQCPQGQTIRVDYASYGTNFASSTCAFAKHTCMDDSSLAVLRQECEGRQFCHIESLDYAFPNNNCTGKRSLIYRYRCTGDSLPSACPETGSIRGDDRCFLFDDSTGKIDYREAYERCRRKGGFLASPITALDHQQFMDAGIPKEKRSRAWIGAISNNK</sequence>
<accession>A0AAV5SXZ1</accession>
<dbReference type="InterPro" id="IPR016186">
    <property type="entry name" value="C-type_lectin-like/link_sf"/>
</dbReference>
<dbReference type="Proteomes" id="UP001432027">
    <property type="component" value="Unassembled WGS sequence"/>
</dbReference>
<reference evidence="2" key="1">
    <citation type="submission" date="2023-10" db="EMBL/GenBank/DDBJ databases">
        <title>Genome assembly of Pristionchus species.</title>
        <authorList>
            <person name="Yoshida K."/>
            <person name="Sommer R.J."/>
        </authorList>
    </citation>
    <scope>NUCLEOTIDE SEQUENCE</scope>
    <source>
        <strain evidence="2">RS0144</strain>
    </source>
</reference>
<dbReference type="Gene3D" id="3.10.100.10">
    <property type="entry name" value="Mannose-Binding Protein A, subunit A"/>
    <property type="match status" value="1"/>
</dbReference>
<dbReference type="EMBL" id="BTSX01000002">
    <property type="protein sequence ID" value="GMS86858.1"/>
    <property type="molecule type" value="Genomic_DNA"/>
</dbReference>
<dbReference type="AlphaFoldDB" id="A0AAV5SXZ1"/>
<dbReference type="Gene3D" id="2.60.120.740">
    <property type="match status" value="1"/>
</dbReference>
<protein>
    <recommendedName>
        <fullName evidence="1">SUEL-type lectin domain-containing protein</fullName>
    </recommendedName>
</protein>
<dbReference type="Pfam" id="PF02140">
    <property type="entry name" value="SUEL_Lectin"/>
    <property type="match status" value="1"/>
</dbReference>
<dbReference type="InterPro" id="IPR016187">
    <property type="entry name" value="CTDL_fold"/>
</dbReference>
<feature type="non-terminal residue" evidence="2">
    <location>
        <position position="169"/>
    </location>
</feature>
<dbReference type="InterPro" id="IPR000922">
    <property type="entry name" value="Lectin_gal-bd_dom"/>
</dbReference>
<dbReference type="SUPFAM" id="SSF56436">
    <property type="entry name" value="C-type lectin-like"/>
    <property type="match status" value="1"/>
</dbReference>
<gene>
    <name evidence="2" type="ORF">PENTCL1PPCAC_9033</name>
</gene>
<dbReference type="InterPro" id="IPR043159">
    <property type="entry name" value="Lectin_gal-bd_sf"/>
</dbReference>
<keyword evidence="3" id="KW-1185">Reference proteome</keyword>
<organism evidence="2 3">
    <name type="scientific">Pristionchus entomophagus</name>
    <dbReference type="NCBI Taxonomy" id="358040"/>
    <lineage>
        <taxon>Eukaryota</taxon>
        <taxon>Metazoa</taxon>
        <taxon>Ecdysozoa</taxon>
        <taxon>Nematoda</taxon>
        <taxon>Chromadorea</taxon>
        <taxon>Rhabditida</taxon>
        <taxon>Rhabditina</taxon>
        <taxon>Diplogasteromorpha</taxon>
        <taxon>Diplogasteroidea</taxon>
        <taxon>Neodiplogasteridae</taxon>
        <taxon>Pristionchus</taxon>
    </lineage>
</organism>
<dbReference type="CDD" id="cd22840">
    <property type="entry name" value="Gal_Rha_Lectin_LAT2"/>
    <property type="match status" value="1"/>
</dbReference>
<proteinExistence type="predicted"/>
<evidence type="ECO:0000259" key="1">
    <source>
        <dbReference type="PROSITE" id="PS50228"/>
    </source>
</evidence>
<dbReference type="GO" id="GO:0030246">
    <property type="term" value="F:carbohydrate binding"/>
    <property type="evidence" value="ECO:0007669"/>
    <property type="project" value="InterPro"/>
</dbReference>
<feature type="non-terminal residue" evidence="2">
    <location>
        <position position="1"/>
    </location>
</feature>
<dbReference type="CDD" id="cd00037">
    <property type="entry name" value="CLECT"/>
    <property type="match status" value="1"/>
</dbReference>